<feature type="region of interest" description="Disordered" evidence="4">
    <location>
        <begin position="2315"/>
        <end position="2392"/>
    </location>
</feature>
<gene>
    <name evidence="7" type="ORF">ACHAW5_010769</name>
</gene>
<feature type="compositionally biased region" description="Basic and acidic residues" evidence="4">
    <location>
        <begin position="1514"/>
        <end position="1545"/>
    </location>
</feature>
<evidence type="ECO:0000313" key="7">
    <source>
        <dbReference type="EMBL" id="KAL3787605.1"/>
    </source>
</evidence>
<protein>
    <recommendedName>
        <fullName evidence="9">HSA domain-containing protein</fullName>
    </recommendedName>
</protein>
<dbReference type="SUPFAM" id="SSF52540">
    <property type="entry name" value="P-loop containing nucleoside triphosphate hydrolases"/>
    <property type="match status" value="1"/>
</dbReference>
<dbReference type="Gene3D" id="3.40.50.10810">
    <property type="entry name" value="Tandem AAA-ATPase domain"/>
    <property type="match status" value="1"/>
</dbReference>
<evidence type="ECO:0000259" key="6">
    <source>
        <dbReference type="PROSITE" id="PS51204"/>
    </source>
</evidence>
<dbReference type="EMBL" id="JALLAZ020000771">
    <property type="protein sequence ID" value="KAL3787605.1"/>
    <property type="molecule type" value="Genomic_DNA"/>
</dbReference>
<feature type="region of interest" description="Disordered" evidence="4">
    <location>
        <begin position="1941"/>
        <end position="1966"/>
    </location>
</feature>
<keyword evidence="2" id="KW-0156">Chromatin regulator</keyword>
<dbReference type="InterPro" id="IPR014012">
    <property type="entry name" value="HSA_dom"/>
</dbReference>
<name>A0ABD3PMM5_9STRA</name>
<dbReference type="Proteomes" id="UP001530315">
    <property type="component" value="Unassembled WGS sequence"/>
</dbReference>
<dbReference type="PROSITE" id="PS50090">
    <property type="entry name" value="MYB_LIKE"/>
    <property type="match status" value="1"/>
</dbReference>
<feature type="compositionally biased region" description="Polar residues" evidence="4">
    <location>
        <begin position="177"/>
        <end position="190"/>
    </location>
</feature>
<feature type="compositionally biased region" description="Polar residues" evidence="4">
    <location>
        <begin position="142"/>
        <end position="159"/>
    </location>
</feature>
<sequence>MAGGSASIPPSPQSLPGNAGIKMEGMDAAITNFEGGEAAAHITSAVGHNNDRNINTEYCADDDGTKEYSLIEEIIDDNSNSNIHSLSSLIEDASSNFGTAAKMNSPPGIMPIKLGIAIDVDHQGQAEEGAHSSKIAIASNIDPDSTTHTYPLSRLSPSSGGARAAGTANENNDGKESPTSPRADNHNNSIMNNERDQNIIASIQHRRKILSWVRACRIESQSVLRELSEVRDGGRRGFIRAILSDYSSQERSVETNQQQQEAGMVQPPSSLRRDPSSSSASEIDDFLSITEMANRPPPSLKRIKTSSIIEHNPRDLRRGLSDGKLMSNAESTSNHAGGGGVSVSNGSQLHLGSGSGGGGPTILPSPSRLPAGNTALNSATSYQTLPNIHNNMVGKQLNKLPSSKVLNLSATSKEKPKKGRKRKANYGDSDGIVTLSGAAAQQKYPLHTSLTSTTSGALLTNNTLLAPINTLVPSLAAVNLLRRKDGLTARLDSLLRKQRNVDNCQRIPPKVDADDGDAGHDANSEKSSPMVVPMDKLNHDTDGSSSISRRLSAFAPPTNNMSNKKLAMPSFPYNEGNSGTHSKVSSLSGAGRRPKQLQLNRQPPPPPPRLPLRRKTHWDCVLDEMKWMATDFHEERKWKTAAGTMLSSAVRRHKPKKKSSTALMGTTPTKRKHGSWIASVSAPSSLSTPKSFELTSIDANNINSADGDTDPLYVDASSKDVESAKKIARLMSVSILDHWDSITTSRHEHQNVGQQRLHRLRGVSSCNDDALKLVQSMESNRRFDELRHSTKDKKSLQRTSSPEGCTPFTSSRRELGFGEISSRIKLSIKVVNTLKEQTAKALSKEQTYQRYKKSMKPLTRGGMMGVDLVELDDRQLHAVHFLESLWENKFNSNSISCNEGCTALSDDSRQTETSSPNDDAQCRTISAIVGGGLGIGKTVAVCALLWRYRNNGPQLIVCSPGALIRWRYELTKFDGLNVRIYSRDDGDMVYRASDIVVCDYGLVLEVVGRRGLSLPGQKRVDFSSMILDLRHPCSSTRDEELIPNGENKPQNSTSLVESVRWWVRLNSFFAKRYTDIKRLVIEQTDIQQYCLFPSISEGIASSSAGQTKRIDELLAMKMAFFYHPAVFFSRRASVGKRVISWAKSEAKKKISIKVTAHGATLAHIIHSEKSALSPCGYKSVLMTSVKKICDSFVDVMRGNEDKANDSPNKYAWQLRMCSLTKPQQDAYNQCYSNLGGLDYEIACGLLKLRKICIHSNLDQILPKLLTPHRCHVGKHGSILVKNSRAFLEPSNDVARKIMKKSSKMKELLTVLVHECGFDVAGNFDLIDNPINVDDDQMAMDEGPKKKAKVLILATLVEAQLLTSYFLSAVGLHHEVLVSSNANYNALVHSSSCERETAWTWSQDVLSRFNSSSGKSHDHRSINILVSSPKTISSHSGGIGTASADTVISIDEDWSGREAMHIKSIVSKILRHQQRTMAEVASSSSKSPFKFVKLVCHNTCENTFLCNGSAKKDIDGRRFENGNAKKDIDGRRYEKQTDRQCTESTRRSSRRSKRTLISNQDEAVACTAKVTHGRPIKMQSNALFYPMKMIPTAHTINGDGFLVPPAVGGNEPEGSYSTGCNILSVTTVALSPAHYVQNMGFDPYHLPAKNGQNYNAVAAERSMAFSWALFNTEDRASCLPSAIAGQLSGVDLELCSITVSPTATIVVGDNYVRRYVESFRKSPSFIQHGRSEKPIKLCVGDGSSSVYSNSISKELCTQEVTSDSNSATLLVYSVPDVSKLKIPIDEFISEEGQRRGDCIANFNSRGGLAQSIFTLCFSSFDSSSSAILQDGNQGCEPFAYFPAFLSDLSQGNVLMGPKRKESESKFKDTVVETSRYSFGEDRNVYGNAELTFHRRLLAADLHGALSCQQRPSLNCMILITQTNHQFKSNANTAGGIVGHIPSSDSSHKAAPHHGKKPLHKKIKRHHLPSSTCDKSINSYFRNEHLLTQVFSVREGIKFNVTASTIGRVRSQSRLNDLVSNSFTLSFINSNNPPIESENQSQLLMPFPIWSNQSALLGTIPPVDAQIIHKKQKYISGITLPIGVKSSRLSNWLEESKDPWSGIEDSALRQCVLRYGMNWQLAANAVSSGMIFSSVCLPEGREGGNTQKRSAVQCRNRWMMLEANNGRSPQMVKTSASRSETDISFIAPIDREMPLFVNEVRGFGEGSSSMNRSNQEPNQKDSLLWLGTSNQAPDVSDLSLISREKRLALLSRVQLLNAASKKRRVVSTPLPSSTQVHTSHSDAIQAARASMISAANGVAPPRHEMWPLELLDFRKQHNSTPNQNIPRGPTPHSTHPSQSPHHQQSSAPHHPPHTMHPSQHQVYHAAGQMHHQQGPVHRANPNGAYQAPQQRHQH</sequence>
<evidence type="ECO:0000259" key="5">
    <source>
        <dbReference type="PROSITE" id="PS50090"/>
    </source>
</evidence>
<feature type="region of interest" description="Disordered" evidence="4">
    <location>
        <begin position="1"/>
        <end position="21"/>
    </location>
</feature>
<dbReference type="PANTHER" id="PTHR46459">
    <property type="entry name" value="E1A-BINDING PROTEIN P400-RELATED"/>
    <property type="match status" value="1"/>
</dbReference>
<dbReference type="GO" id="GO:0005634">
    <property type="term" value="C:nucleus"/>
    <property type="evidence" value="ECO:0007669"/>
    <property type="project" value="UniProtKB-SubCell"/>
</dbReference>
<feature type="region of interest" description="Disordered" evidence="4">
    <location>
        <begin position="502"/>
        <end position="613"/>
    </location>
</feature>
<feature type="compositionally biased region" description="Polar residues" evidence="4">
    <location>
        <begin position="797"/>
        <end position="808"/>
    </location>
</feature>
<organism evidence="7 8">
    <name type="scientific">Stephanodiscus triporus</name>
    <dbReference type="NCBI Taxonomy" id="2934178"/>
    <lineage>
        <taxon>Eukaryota</taxon>
        <taxon>Sar</taxon>
        <taxon>Stramenopiles</taxon>
        <taxon>Ochrophyta</taxon>
        <taxon>Bacillariophyta</taxon>
        <taxon>Coscinodiscophyceae</taxon>
        <taxon>Thalassiosirophycidae</taxon>
        <taxon>Stephanodiscales</taxon>
        <taxon>Stephanodiscaceae</taxon>
        <taxon>Stephanodiscus</taxon>
    </lineage>
</organism>
<dbReference type="SMART" id="SM00573">
    <property type="entry name" value="HSA"/>
    <property type="match status" value="1"/>
</dbReference>
<dbReference type="SMART" id="SM00717">
    <property type="entry name" value="SANT"/>
    <property type="match status" value="1"/>
</dbReference>
<evidence type="ECO:0008006" key="9">
    <source>
        <dbReference type="Google" id="ProtNLM"/>
    </source>
</evidence>
<feature type="compositionally biased region" description="Basic and acidic residues" evidence="4">
    <location>
        <begin position="785"/>
        <end position="795"/>
    </location>
</feature>
<feature type="compositionally biased region" description="Low complexity" evidence="4">
    <location>
        <begin position="2328"/>
        <end position="2346"/>
    </location>
</feature>
<feature type="compositionally biased region" description="Polar residues" evidence="4">
    <location>
        <begin position="247"/>
        <end position="261"/>
    </location>
</feature>
<keyword evidence="8" id="KW-1185">Reference proteome</keyword>
<feature type="region of interest" description="Disordered" evidence="4">
    <location>
        <begin position="140"/>
        <end position="190"/>
    </location>
</feature>
<keyword evidence="3" id="KW-0539">Nucleus</keyword>
<evidence type="ECO:0000313" key="8">
    <source>
        <dbReference type="Proteomes" id="UP001530315"/>
    </source>
</evidence>
<feature type="compositionally biased region" description="Basic and acidic residues" evidence="4">
    <location>
        <begin position="509"/>
        <end position="524"/>
    </location>
</feature>
<comment type="subcellular location">
    <subcellularLocation>
        <location evidence="1">Nucleus</location>
    </subcellularLocation>
</comment>
<dbReference type="Gene3D" id="1.10.10.60">
    <property type="entry name" value="Homeodomain-like"/>
    <property type="match status" value="1"/>
</dbReference>
<feature type="compositionally biased region" description="Basic residues" evidence="4">
    <location>
        <begin position="650"/>
        <end position="659"/>
    </location>
</feature>
<feature type="compositionally biased region" description="Basic residues" evidence="4">
    <location>
        <begin position="415"/>
        <end position="424"/>
    </location>
</feature>
<feature type="region of interest" description="Disordered" evidence="4">
    <location>
        <begin position="404"/>
        <end position="428"/>
    </location>
</feature>
<evidence type="ECO:0000256" key="4">
    <source>
        <dbReference type="SAM" id="MobiDB-lite"/>
    </source>
</evidence>
<feature type="compositionally biased region" description="Polar residues" evidence="4">
    <location>
        <begin position="575"/>
        <end position="588"/>
    </location>
</feature>
<feature type="region of interest" description="Disordered" evidence="4">
    <location>
        <begin position="647"/>
        <end position="676"/>
    </location>
</feature>
<dbReference type="Pfam" id="PF07529">
    <property type="entry name" value="HSA"/>
    <property type="match status" value="1"/>
</dbReference>
<evidence type="ECO:0000256" key="3">
    <source>
        <dbReference type="ARBA" id="ARBA00023242"/>
    </source>
</evidence>
<feature type="compositionally biased region" description="Low complexity" evidence="4">
    <location>
        <begin position="342"/>
        <end position="352"/>
    </location>
</feature>
<feature type="region of interest" description="Disordered" evidence="4">
    <location>
        <begin position="1514"/>
        <end position="1555"/>
    </location>
</feature>
<feature type="region of interest" description="Disordered" evidence="4">
    <location>
        <begin position="2258"/>
        <end position="2280"/>
    </location>
</feature>
<feature type="domain" description="Myb-like" evidence="5">
    <location>
        <begin position="2095"/>
        <end position="2160"/>
    </location>
</feature>
<proteinExistence type="predicted"/>
<dbReference type="PANTHER" id="PTHR46459:SF1">
    <property type="entry name" value="E1A-BINDING PROTEIN P400"/>
    <property type="match status" value="1"/>
</dbReference>
<feature type="compositionally biased region" description="Basic residues" evidence="4">
    <location>
        <begin position="1948"/>
        <end position="1966"/>
    </location>
</feature>
<dbReference type="CDD" id="cd00167">
    <property type="entry name" value="SANT"/>
    <property type="match status" value="1"/>
</dbReference>
<evidence type="ECO:0000256" key="1">
    <source>
        <dbReference type="ARBA" id="ARBA00004123"/>
    </source>
</evidence>
<dbReference type="PROSITE" id="PS51204">
    <property type="entry name" value="HSA"/>
    <property type="match status" value="1"/>
</dbReference>
<dbReference type="InterPro" id="IPR027417">
    <property type="entry name" value="P-loop_NTPase"/>
</dbReference>
<comment type="caution">
    <text evidence="7">The sequence shown here is derived from an EMBL/GenBank/DDBJ whole genome shotgun (WGS) entry which is preliminary data.</text>
</comment>
<feature type="region of interest" description="Disordered" evidence="4">
    <location>
        <begin position="247"/>
        <end position="375"/>
    </location>
</feature>
<feature type="domain" description="HSA" evidence="6">
    <location>
        <begin position="605"/>
        <end position="682"/>
    </location>
</feature>
<evidence type="ECO:0000256" key="2">
    <source>
        <dbReference type="ARBA" id="ARBA00022853"/>
    </source>
</evidence>
<feature type="compositionally biased region" description="Basic and acidic residues" evidence="4">
    <location>
        <begin position="311"/>
        <end position="321"/>
    </location>
</feature>
<accession>A0ABD3PMM5</accession>
<reference evidence="7 8" key="1">
    <citation type="submission" date="2024-10" db="EMBL/GenBank/DDBJ databases">
        <title>Updated reference genomes for cyclostephanoid diatoms.</title>
        <authorList>
            <person name="Roberts W.R."/>
            <person name="Alverson A.J."/>
        </authorList>
    </citation>
    <scope>NUCLEOTIDE SEQUENCE [LARGE SCALE GENOMIC DNA]</scope>
    <source>
        <strain evidence="7 8">AJA276-08</strain>
    </source>
</reference>
<feature type="compositionally biased region" description="Polar residues" evidence="4">
    <location>
        <begin position="2267"/>
        <end position="2280"/>
    </location>
</feature>
<feature type="region of interest" description="Disordered" evidence="4">
    <location>
        <begin position="785"/>
        <end position="808"/>
    </location>
</feature>
<dbReference type="InterPro" id="IPR001005">
    <property type="entry name" value="SANT/Myb"/>
</dbReference>
<dbReference type="GO" id="GO:0006325">
    <property type="term" value="P:chromatin organization"/>
    <property type="evidence" value="ECO:0007669"/>
    <property type="project" value="UniProtKB-KW"/>
</dbReference>
<dbReference type="InterPro" id="IPR038718">
    <property type="entry name" value="SNF2-like_sf"/>
</dbReference>